<feature type="transmembrane region" description="Helical" evidence="1">
    <location>
        <begin position="172"/>
        <end position="191"/>
    </location>
</feature>
<comment type="caution">
    <text evidence="3">The sequence shown here is derived from an EMBL/GenBank/DDBJ whole genome shotgun (WGS) entry which is preliminary data.</text>
</comment>
<dbReference type="Pfam" id="PF08006">
    <property type="entry name" value="HAAS_TM"/>
    <property type="match status" value="1"/>
</dbReference>
<dbReference type="SUPFAM" id="SSF158560">
    <property type="entry name" value="BH3980-like"/>
    <property type="match status" value="1"/>
</dbReference>
<feature type="transmembrane region" description="Helical" evidence="1">
    <location>
        <begin position="198"/>
        <end position="217"/>
    </location>
</feature>
<dbReference type="Gene3D" id="1.10.1900.10">
    <property type="entry name" value="c-terminal domain of poly(a) binding protein"/>
    <property type="match status" value="1"/>
</dbReference>
<dbReference type="InterPro" id="IPR012963">
    <property type="entry name" value="HAAS_TM"/>
</dbReference>
<feature type="domain" description="HAAS transmembrane region" evidence="2">
    <location>
        <begin position="93"/>
        <end position="204"/>
    </location>
</feature>
<reference evidence="3" key="1">
    <citation type="submission" date="2022-06" db="EMBL/GenBank/DDBJ databases">
        <title>Aquibacillus sp. a new bacterium isolated from soil saline samples.</title>
        <authorList>
            <person name="Galisteo C."/>
            <person name="De La Haba R."/>
            <person name="Sanchez-Porro C."/>
            <person name="Ventosa A."/>
        </authorList>
    </citation>
    <scope>NUCLEOTIDE SEQUENCE</scope>
    <source>
        <strain evidence="3">JCM 12387</strain>
    </source>
</reference>
<keyword evidence="1" id="KW-1133">Transmembrane helix</keyword>
<proteinExistence type="predicted"/>
<feature type="transmembrane region" description="Helical" evidence="1">
    <location>
        <begin position="141"/>
        <end position="160"/>
    </location>
</feature>
<feature type="transmembrane region" description="Helical" evidence="1">
    <location>
        <begin position="77"/>
        <end position="98"/>
    </location>
</feature>
<organism evidence="3 4">
    <name type="scientific">Aquibacillus koreensis</name>
    <dbReference type="NCBI Taxonomy" id="279446"/>
    <lineage>
        <taxon>Bacteria</taxon>
        <taxon>Bacillati</taxon>
        <taxon>Bacillota</taxon>
        <taxon>Bacilli</taxon>
        <taxon>Bacillales</taxon>
        <taxon>Bacillaceae</taxon>
        <taxon>Aquibacillus</taxon>
    </lineage>
</organism>
<dbReference type="PANTHER" id="PTHR41307:SF1">
    <property type="entry name" value="MEMBRANE PROTEIN"/>
    <property type="match status" value="1"/>
</dbReference>
<feature type="transmembrane region" description="Helical" evidence="1">
    <location>
        <begin position="223"/>
        <end position="244"/>
    </location>
</feature>
<dbReference type="EMBL" id="JAMQJZ010000036">
    <property type="protein sequence ID" value="MDC3422873.1"/>
    <property type="molecule type" value="Genomic_DNA"/>
</dbReference>
<accession>A0A9X4ALV6</accession>
<protein>
    <recommendedName>
        <fullName evidence="2">HAAS transmembrane region domain-containing protein</fullName>
    </recommendedName>
</protein>
<evidence type="ECO:0000259" key="2">
    <source>
        <dbReference type="Pfam" id="PF08006"/>
    </source>
</evidence>
<keyword evidence="1" id="KW-0472">Membrane</keyword>
<feature type="transmembrane region" description="Helical" evidence="1">
    <location>
        <begin position="104"/>
        <end position="129"/>
    </location>
</feature>
<dbReference type="RefSeq" id="WP_259868263.1">
    <property type="nucleotide sequence ID" value="NZ_JAMQJZ010000036.1"/>
</dbReference>
<sequence length="257" mass="28971">MKMTISTQSKEFLENLRLYLFSSGKNETEIEEIVGELADHLSEAEAHGKNVDDIIGGTPKAYMEQIASEMSLDLRSWLKYIPVLIIGVFAYDLLGSALRGGIEYSLLTLGGNIFILLLFLSLTVVIFKYVASKKLSKTKEYALFAILGFTPMILFFGLIFLDRYVETPSYKFSSTGNMIAIIVAILAFIVISVWGKTWISIILPLFLFLPEFIMNITDVQEELKLIISGIVVPLCIGIYFFIALKLEKRKDEKKVTH</sequence>
<keyword evidence="1" id="KW-0812">Transmembrane</keyword>
<dbReference type="Proteomes" id="UP001145072">
    <property type="component" value="Unassembled WGS sequence"/>
</dbReference>
<dbReference type="PANTHER" id="PTHR41307">
    <property type="entry name" value="MEMBRANE PROTEIN-RELATED"/>
    <property type="match status" value="1"/>
</dbReference>
<gene>
    <name evidence="3" type="ORF">NC661_21245</name>
</gene>
<dbReference type="AlphaFoldDB" id="A0A9X4ALV6"/>
<name>A0A9X4ALV6_9BACI</name>
<evidence type="ECO:0000256" key="1">
    <source>
        <dbReference type="SAM" id="Phobius"/>
    </source>
</evidence>
<evidence type="ECO:0000313" key="4">
    <source>
        <dbReference type="Proteomes" id="UP001145072"/>
    </source>
</evidence>
<evidence type="ECO:0000313" key="3">
    <source>
        <dbReference type="EMBL" id="MDC3422873.1"/>
    </source>
</evidence>
<keyword evidence="4" id="KW-1185">Reference proteome</keyword>